<comment type="caution">
    <text evidence="2">The sequence shown here is derived from an EMBL/GenBank/DDBJ whole genome shotgun (WGS) entry which is preliminary data.</text>
</comment>
<evidence type="ECO:0000259" key="1">
    <source>
        <dbReference type="Pfam" id="PF02754"/>
    </source>
</evidence>
<feature type="domain" description="Cysteine-rich" evidence="1">
    <location>
        <begin position="10"/>
        <end position="89"/>
    </location>
</feature>
<feature type="domain" description="Cysteine-rich" evidence="1">
    <location>
        <begin position="133"/>
        <end position="227"/>
    </location>
</feature>
<dbReference type="InterPro" id="IPR004017">
    <property type="entry name" value="Cys_rich_dom"/>
</dbReference>
<proteinExistence type="predicted"/>
<accession>A0A645CU03</accession>
<evidence type="ECO:0000313" key="2">
    <source>
        <dbReference type="EMBL" id="MPM80393.1"/>
    </source>
</evidence>
<dbReference type="Pfam" id="PF02754">
    <property type="entry name" value="CCG"/>
    <property type="match status" value="2"/>
</dbReference>
<dbReference type="EMBL" id="VSSQ01030021">
    <property type="protein sequence ID" value="MPM80393.1"/>
    <property type="molecule type" value="Genomic_DNA"/>
</dbReference>
<organism evidence="2">
    <name type="scientific">bioreactor metagenome</name>
    <dbReference type="NCBI Taxonomy" id="1076179"/>
    <lineage>
        <taxon>unclassified sequences</taxon>
        <taxon>metagenomes</taxon>
        <taxon>ecological metagenomes</taxon>
    </lineage>
</organism>
<reference evidence="2" key="1">
    <citation type="submission" date="2019-08" db="EMBL/GenBank/DDBJ databases">
        <authorList>
            <person name="Kucharzyk K."/>
            <person name="Murdoch R.W."/>
            <person name="Higgins S."/>
            <person name="Loffler F."/>
        </authorList>
    </citation>
    <scope>NUCLEOTIDE SEQUENCE</scope>
</reference>
<protein>
    <submittedName>
        <fullName evidence="2">Lactate utilization protein A</fullName>
    </submittedName>
</protein>
<gene>
    <name evidence="2" type="primary">lutA_26</name>
    <name evidence="2" type="ORF">SDC9_127440</name>
</gene>
<dbReference type="GO" id="GO:0016491">
    <property type="term" value="F:oxidoreductase activity"/>
    <property type="evidence" value="ECO:0007669"/>
    <property type="project" value="UniProtKB-ARBA"/>
</dbReference>
<dbReference type="GO" id="GO:0005829">
    <property type="term" value="C:cytosol"/>
    <property type="evidence" value="ECO:0007669"/>
    <property type="project" value="TreeGrafter"/>
</dbReference>
<dbReference type="PANTHER" id="PTHR30296">
    <property type="entry name" value="UNCHARACTERIZED PROTEIN YKGE"/>
    <property type="match status" value="1"/>
</dbReference>
<name>A0A645CU03_9ZZZZ</name>
<sequence>MNQTYNLQIGLFIPCYIDQFYPQVGIATLELLHKLGLDVHYPLKQTCCSQPMANSGSEKEAVPTYKNFIRNFCQFDYVVSPSGSCVYHVREHYNILEQTDEVKKVRKNTFELCEFIVDVLKMDDLKIDYPHKVGIHQSCHGLRGLKLGTSSELVAERSSKVHRLLEKAKGIEIINLDREDECCGFGGTFSVFYPDVSVRMGKDRLNDHLRNGTEIITATDMSCLMHLEGIIRRQKYNLKVAHIAEILNSNSL</sequence>
<dbReference type="AlphaFoldDB" id="A0A645CU03"/>
<dbReference type="PANTHER" id="PTHR30296:SF0">
    <property type="entry name" value="LACTATE UTILIZATION PROTEIN A"/>
    <property type="match status" value="1"/>
</dbReference>